<feature type="non-terminal residue" evidence="1">
    <location>
        <position position="82"/>
    </location>
</feature>
<reference evidence="1" key="1">
    <citation type="journal article" date="2014" name="Front. Microbiol.">
        <title>High frequency of phylogenetically diverse reductive dehalogenase-homologous genes in deep subseafloor sedimentary metagenomes.</title>
        <authorList>
            <person name="Kawai M."/>
            <person name="Futagami T."/>
            <person name="Toyoda A."/>
            <person name="Takaki Y."/>
            <person name="Nishi S."/>
            <person name="Hori S."/>
            <person name="Arai W."/>
            <person name="Tsubouchi T."/>
            <person name="Morono Y."/>
            <person name="Uchiyama I."/>
            <person name="Ito T."/>
            <person name="Fujiyama A."/>
            <person name="Inagaki F."/>
            <person name="Takami H."/>
        </authorList>
    </citation>
    <scope>NUCLEOTIDE SEQUENCE</scope>
    <source>
        <strain evidence="1">Expedition CK06-06</strain>
    </source>
</reference>
<proteinExistence type="predicted"/>
<accession>X1J074</accession>
<protein>
    <submittedName>
        <fullName evidence="1">Uncharacterized protein</fullName>
    </submittedName>
</protein>
<organism evidence="1">
    <name type="scientific">marine sediment metagenome</name>
    <dbReference type="NCBI Taxonomy" id="412755"/>
    <lineage>
        <taxon>unclassified sequences</taxon>
        <taxon>metagenomes</taxon>
        <taxon>ecological metagenomes</taxon>
    </lineage>
</organism>
<dbReference type="AlphaFoldDB" id="X1J074"/>
<dbReference type="InterPro" id="IPR032466">
    <property type="entry name" value="Metal_Hydrolase"/>
</dbReference>
<sequence length="82" mass="9639">MDIIREYFLELKDVHLNDPNLEPIFARLEDLRFTLLLHVSDPDLLYAQNYQPTSKYGIKSDHLEALKNILELYPKLKIVGRA</sequence>
<comment type="caution">
    <text evidence="1">The sequence shown here is derived from an EMBL/GenBank/DDBJ whole genome shotgun (WGS) entry which is preliminary data.</text>
</comment>
<dbReference type="EMBL" id="BARU01041431">
    <property type="protein sequence ID" value="GAH88091.1"/>
    <property type="molecule type" value="Genomic_DNA"/>
</dbReference>
<gene>
    <name evidence="1" type="ORF">S03H2_63880</name>
</gene>
<name>X1J074_9ZZZZ</name>
<dbReference type="SUPFAM" id="SSF51556">
    <property type="entry name" value="Metallo-dependent hydrolases"/>
    <property type="match status" value="1"/>
</dbReference>
<evidence type="ECO:0000313" key="1">
    <source>
        <dbReference type="EMBL" id="GAH88091.1"/>
    </source>
</evidence>
<dbReference type="Gene3D" id="3.20.20.140">
    <property type="entry name" value="Metal-dependent hydrolases"/>
    <property type="match status" value="1"/>
</dbReference>